<proteinExistence type="predicted"/>
<dbReference type="GO" id="GO:0010593">
    <property type="term" value="P:negative regulation of lamellipodium assembly"/>
    <property type="evidence" value="ECO:0007669"/>
    <property type="project" value="Ensembl"/>
</dbReference>
<keyword evidence="8" id="KW-0186">Copper</keyword>
<dbReference type="GO" id="GO:0030308">
    <property type="term" value="P:negative regulation of cell growth"/>
    <property type="evidence" value="ECO:0007669"/>
    <property type="project" value="Ensembl"/>
</dbReference>
<dbReference type="GO" id="GO:2000504">
    <property type="term" value="P:positive regulation of blood vessel remodeling"/>
    <property type="evidence" value="ECO:0007669"/>
    <property type="project" value="Ensembl"/>
</dbReference>
<dbReference type="GO" id="GO:0051838">
    <property type="term" value="P:cytolysis by host of symbiont cells"/>
    <property type="evidence" value="ECO:0007669"/>
    <property type="project" value="Ensembl"/>
</dbReference>
<protein>
    <recommendedName>
        <fullName evidence="13">Histidine-rich glycoprotein</fullName>
    </recommendedName>
    <alternativeName>
        <fullName evidence="14">Histidine-proline-rich glycoprotein</fullName>
    </alternativeName>
</protein>
<dbReference type="GO" id="GO:0032956">
    <property type="term" value="P:regulation of actin cytoskeleton organization"/>
    <property type="evidence" value="ECO:0007669"/>
    <property type="project" value="Ensembl"/>
</dbReference>
<dbReference type="GO" id="GO:0050832">
    <property type="term" value="P:defense response to fungus"/>
    <property type="evidence" value="ECO:0007669"/>
    <property type="project" value="Ensembl"/>
</dbReference>
<evidence type="ECO:0000256" key="2">
    <source>
        <dbReference type="ARBA" id="ARBA00022525"/>
    </source>
</evidence>
<evidence type="ECO:0000313" key="19">
    <source>
        <dbReference type="Proteomes" id="UP000694540"/>
    </source>
</evidence>
<dbReference type="SUPFAM" id="SSF54403">
    <property type="entry name" value="Cystatin/monellin"/>
    <property type="match status" value="1"/>
</dbReference>
<dbReference type="GO" id="GO:0004869">
    <property type="term" value="F:cysteine-type endopeptidase inhibitor activity"/>
    <property type="evidence" value="ECO:0007669"/>
    <property type="project" value="InterPro"/>
</dbReference>
<dbReference type="Gene3D" id="3.10.450.10">
    <property type="match status" value="2"/>
</dbReference>
<dbReference type="GO" id="GO:0005102">
    <property type="term" value="F:signaling receptor binding"/>
    <property type="evidence" value="ECO:0007669"/>
    <property type="project" value="Ensembl"/>
</dbReference>
<reference evidence="18" key="2">
    <citation type="submission" date="2025-09" db="UniProtKB">
        <authorList>
            <consortium name="Ensembl"/>
        </authorList>
    </citation>
    <scope>IDENTIFICATION</scope>
</reference>
<dbReference type="InterPro" id="IPR046350">
    <property type="entry name" value="Cystatin_sf"/>
</dbReference>
<keyword evidence="10" id="KW-1015">Disulfide bond</keyword>
<dbReference type="GO" id="GO:0008285">
    <property type="term" value="P:negative regulation of cell population proliferation"/>
    <property type="evidence" value="ECO:0007669"/>
    <property type="project" value="Ensembl"/>
</dbReference>
<dbReference type="CDD" id="cd00042">
    <property type="entry name" value="CY"/>
    <property type="match status" value="1"/>
</dbReference>
<keyword evidence="7" id="KW-0862">Zinc</keyword>
<dbReference type="PANTHER" id="PTHR13814">
    <property type="entry name" value="FETUIN"/>
    <property type="match status" value="1"/>
</dbReference>
<dbReference type="GO" id="GO:0033629">
    <property type="term" value="P:negative regulation of cell adhesion mediated by integrin"/>
    <property type="evidence" value="ECO:0007669"/>
    <property type="project" value="Ensembl"/>
</dbReference>
<dbReference type="GO" id="GO:0072562">
    <property type="term" value="C:blood microparticle"/>
    <property type="evidence" value="ECO:0007669"/>
    <property type="project" value="TreeGrafter"/>
</dbReference>
<evidence type="ECO:0000256" key="14">
    <source>
        <dbReference type="ARBA" id="ARBA00041330"/>
    </source>
</evidence>
<keyword evidence="9" id="KW-0094">Blood coagulation</keyword>
<evidence type="ECO:0000259" key="17">
    <source>
        <dbReference type="SMART" id="SM00043"/>
    </source>
</evidence>
<evidence type="ECO:0000256" key="5">
    <source>
        <dbReference type="ARBA" id="ARBA00022729"/>
    </source>
</evidence>
<sequence length="554" mass="62154">MRLLTAVQLFILLITLRCSRALTPTGCDDAEPVARKALDLINKGRWDGYLFELLQVADAHLDKAESTAVYYLVLHVKESDCLVLSRKHWEECEPPVSIRPSDIVIGQCKVIATICLDGPQDLRVKGFNCTTSSASSALANTKDSPVLMDFFEDTEPYRKEADKALEKYKRENSDFVSFRVDKMERVARVRGDERINYYMDFSVRNCSSHWHSPTFGFCRADLFYDAEASDLENPEDIVINCEIFKLKDHRNIGRGQHRLDHRFQSGEHDHSPAGRPPHKPGRIRDRHGPHKAHAFGYPPPLGDESHSDSPPFPAEASPSLASLGTDEVHGSPHNHSSREHHLKGHPPHGHPPHGHPPHGCHPHGHPPHGHPPHGHPPHGHPPHGHPPHGHPPHGHPPHGRHPHGHPPHGRHPHGHPPHGRHPHGHPPHGRHPHGHDFHDHGPCDPPPHSQGPQDNHCWGHGPRARHSEERGPGKKHFPFHGREIGYVYRLPPLKKGEVLPLPEANFPSFLLPDHKPQQPEIQPFPPQSASESCPGTFRGEFSHISKFFAYTFPK</sequence>
<dbReference type="InterPro" id="IPR050735">
    <property type="entry name" value="Kininogen_Fetuin_HRG"/>
</dbReference>
<evidence type="ECO:0000256" key="13">
    <source>
        <dbReference type="ARBA" id="ARBA00039613"/>
    </source>
</evidence>
<keyword evidence="11" id="KW-0325">Glycoprotein</keyword>
<dbReference type="Proteomes" id="UP000694540">
    <property type="component" value="Unplaced"/>
</dbReference>
<dbReference type="GO" id="GO:0008201">
    <property type="term" value="F:heparin binding"/>
    <property type="evidence" value="ECO:0007669"/>
    <property type="project" value="UniProtKB-KW"/>
</dbReference>
<keyword evidence="12" id="KW-0280">Fibrinolysis</keyword>
<dbReference type="GO" id="GO:0016525">
    <property type="term" value="P:negative regulation of angiogenesis"/>
    <property type="evidence" value="ECO:0007669"/>
    <property type="project" value="Ensembl"/>
</dbReference>
<accession>A0A8C3YMF8</accession>
<keyword evidence="4" id="KW-0356">Hemostasis</keyword>
<dbReference type="GO" id="GO:0010468">
    <property type="term" value="P:regulation of gene expression"/>
    <property type="evidence" value="ECO:0007669"/>
    <property type="project" value="Ensembl"/>
</dbReference>
<dbReference type="GO" id="GO:0002839">
    <property type="term" value="P:positive regulation of immune response to tumor cell"/>
    <property type="evidence" value="ECO:0007669"/>
    <property type="project" value="Ensembl"/>
</dbReference>
<evidence type="ECO:0000256" key="11">
    <source>
        <dbReference type="ARBA" id="ARBA00023180"/>
    </source>
</evidence>
<evidence type="ECO:0000256" key="1">
    <source>
        <dbReference type="ARBA" id="ARBA00004613"/>
    </source>
</evidence>
<reference evidence="18" key="1">
    <citation type="submission" date="2025-08" db="UniProtKB">
        <authorList>
            <consortium name="Ensembl"/>
        </authorList>
    </citation>
    <scope>IDENTIFICATION</scope>
</reference>
<dbReference type="GO" id="GO:0019865">
    <property type="term" value="F:immunoglobulin binding"/>
    <property type="evidence" value="ECO:0007669"/>
    <property type="project" value="Ensembl"/>
</dbReference>
<feature type="compositionally biased region" description="Basic and acidic residues" evidence="15">
    <location>
        <begin position="263"/>
        <end position="272"/>
    </location>
</feature>
<feature type="domain" description="Cystatin" evidence="17">
    <location>
        <begin position="136"/>
        <end position="242"/>
    </location>
</feature>
<dbReference type="GO" id="GO:0020037">
    <property type="term" value="F:heme binding"/>
    <property type="evidence" value="ECO:0007669"/>
    <property type="project" value="Ensembl"/>
</dbReference>
<dbReference type="FunFam" id="3.10.450.10:FF:000015">
    <property type="entry name" value="Histidine-rich glycoprotein"/>
    <property type="match status" value="1"/>
</dbReference>
<name>A0A8C3YMF8_9CETA</name>
<feature type="compositionally biased region" description="Basic residues" evidence="15">
    <location>
        <begin position="276"/>
        <end position="293"/>
    </location>
</feature>
<feature type="region of interest" description="Disordered" evidence="15">
    <location>
        <begin position="263"/>
        <end position="477"/>
    </location>
</feature>
<dbReference type="GO" id="GO:2001027">
    <property type="term" value="P:negative regulation of endothelial cell chemotaxis"/>
    <property type="evidence" value="ECO:0007669"/>
    <property type="project" value="Ensembl"/>
</dbReference>
<dbReference type="GO" id="GO:1900747">
    <property type="term" value="P:negative regulation of vascular endothelial growth factor signaling pathway"/>
    <property type="evidence" value="ECO:0007669"/>
    <property type="project" value="Ensembl"/>
</dbReference>
<evidence type="ECO:0000256" key="7">
    <source>
        <dbReference type="ARBA" id="ARBA00022833"/>
    </source>
</evidence>
<dbReference type="SMART" id="SM00043">
    <property type="entry name" value="CY"/>
    <property type="match status" value="2"/>
</dbReference>
<keyword evidence="2" id="KW-0964">Secreted</keyword>
<evidence type="ECO:0000256" key="9">
    <source>
        <dbReference type="ARBA" id="ARBA00023084"/>
    </source>
</evidence>
<dbReference type="GO" id="GO:0008270">
    <property type="term" value="F:zinc ion binding"/>
    <property type="evidence" value="ECO:0007669"/>
    <property type="project" value="Ensembl"/>
</dbReference>
<evidence type="ECO:0000256" key="15">
    <source>
        <dbReference type="SAM" id="MobiDB-lite"/>
    </source>
</evidence>
<feature type="chain" id="PRO_5034665399" description="Histidine-rich glycoprotein" evidence="16">
    <location>
        <begin position="22"/>
        <end position="554"/>
    </location>
</feature>
<organism evidence="18 19">
    <name type="scientific">Catagonus wagneri</name>
    <name type="common">Chacoan peccary</name>
    <dbReference type="NCBI Taxonomy" id="51154"/>
    <lineage>
        <taxon>Eukaryota</taxon>
        <taxon>Metazoa</taxon>
        <taxon>Chordata</taxon>
        <taxon>Craniata</taxon>
        <taxon>Vertebrata</taxon>
        <taxon>Euteleostomi</taxon>
        <taxon>Mammalia</taxon>
        <taxon>Eutheria</taxon>
        <taxon>Laurasiatheria</taxon>
        <taxon>Artiodactyla</taxon>
        <taxon>Suina</taxon>
        <taxon>Tayassuidae</taxon>
        <taxon>Catagonus</taxon>
    </lineage>
</organism>
<evidence type="ECO:0000256" key="10">
    <source>
        <dbReference type="ARBA" id="ARBA00023157"/>
    </source>
</evidence>
<dbReference type="GeneTree" id="ENSGT00950000182930"/>
<dbReference type="GO" id="GO:0043065">
    <property type="term" value="P:positive regulation of apoptotic process"/>
    <property type="evidence" value="ECO:0007669"/>
    <property type="project" value="Ensembl"/>
</dbReference>
<dbReference type="GO" id="GO:0009986">
    <property type="term" value="C:cell surface"/>
    <property type="evidence" value="ECO:0007669"/>
    <property type="project" value="Ensembl"/>
</dbReference>
<evidence type="ECO:0000256" key="16">
    <source>
        <dbReference type="SAM" id="SignalP"/>
    </source>
</evidence>
<dbReference type="PANTHER" id="PTHR13814:SF3">
    <property type="entry name" value="HISTIDINE-RICH GLYCOPROTEIN"/>
    <property type="match status" value="1"/>
</dbReference>
<keyword evidence="5 16" id="KW-0732">Signal</keyword>
<evidence type="ECO:0000313" key="18">
    <source>
        <dbReference type="Ensembl" id="ENSCWAP00000025825.1"/>
    </source>
</evidence>
<gene>
    <name evidence="18" type="primary">HRG</name>
</gene>
<feature type="signal peptide" evidence="16">
    <location>
        <begin position="1"/>
        <end position="21"/>
    </location>
</feature>
<dbReference type="GO" id="GO:0051894">
    <property type="term" value="P:positive regulation of focal adhesion assembly"/>
    <property type="evidence" value="ECO:0007669"/>
    <property type="project" value="Ensembl"/>
</dbReference>
<evidence type="ECO:0000256" key="12">
    <source>
        <dbReference type="ARBA" id="ARBA00023281"/>
    </source>
</evidence>
<dbReference type="GO" id="GO:0061844">
    <property type="term" value="P:antimicrobial humoral immune response mediated by antimicrobial peptide"/>
    <property type="evidence" value="ECO:0007669"/>
    <property type="project" value="Ensembl"/>
</dbReference>
<dbReference type="GO" id="GO:0042730">
    <property type="term" value="P:fibrinolysis"/>
    <property type="evidence" value="ECO:0007669"/>
    <property type="project" value="UniProtKB-KW"/>
</dbReference>
<evidence type="ECO:0000256" key="8">
    <source>
        <dbReference type="ARBA" id="ARBA00023008"/>
    </source>
</evidence>
<comment type="subcellular location">
    <subcellularLocation>
        <location evidence="1">Secreted</location>
    </subcellularLocation>
</comment>
<feature type="domain" description="Cystatin" evidence="17">
    <location>
        <begin position="17"/>
        <end position="130"/>
    </location>
</feature>
<dbReference type="AlphaFoldDB" id="A0A8C3YMF8"/>
<dbReference type="GO" id="GO:0051918">
    <property type="term" value="P:negative regulation of fibrinolysis"/>
    <property type="evidence" value="ECO:0007669"/>
    <property type="project" value="TreeGrafter"/>
</dbReference>
<feature type="compositionally biased region" description="Basic residues" evidence="15">
    <location>
        <begin position="338"/>
        <end position="433"/>
    </location>
</feature>
<evidence type="ECO:0000256" key="3">
    <source>
        <dbReference type="ARBA" id="ARBA00022674"/>
    </source>
</evidence>
<keyword evidence="19" id="KW-1185">Reference proteome</keyword>
<dbReference type="Ensembl" id="ENSCWAT00000027993.1">
    <property type="protein sequence ID" value="ENSCWAP00000025825.1"/>
    <property type="gene ID" value="ENSCWAG00000019587.1"/>
</dbReference>
<dbReference type="GO" id="GO:0010543">
    <property type="term" value="P:regulation of platelet activation"/>
    <property type="evidence" value="ECO:0007669"/>
    <property type="project" value="TreeGrafter"/>
</dbReference>
<keyword evidence="6" id="KW-0677">Repeat</keyword>
<dbReference type="GO" id="GO:0004867">
    <property type="term" value="F:serine-type endopeptidase inhibitor activity"/>
    <property type="evidence" value="ECO:0007669"/>
    <property type="project" value="TreeGrafter"/>
</dbReference>
<evidence type="ECO:0000256" key="6">
    <source>
        <dbReference type="ARBA" id="ARBA00022737"/>
    </source>
</evidence>
<dbReference type="GO" id="GO:0030168">
    <property type="term" value="P:platelet activation"/>
    <property type="evidence" value="ECO:0007669"/>
    <property type="project" value="Ensembl"/>
</dbReference>
<evidence type="ECO:0000256" key="4">
    <source>
        <dbReference type="ARBA" id="ARBA00022696"/>
    </source>
</evidence>
<keyword evidence="3" id="KW-0358">Heparin-binding</keyword>
<dbReference type="GO" id="GO:0043254">
    <property type="term" value="P:regulation of protein-containing complex assembly"/>
    <property type="evidence" value="ECO:0007669"/>
    <property type="project" value="Ensembl"/>
</dbReference>
<dbReference type="InterPro" id="IPR000010">
    <property type="entry name" value="Cystatin_dom"/>
</dbReference>
<dbReference type="GO" id="GO:0043395">
    <property type="term" value="F:heparan sulfate proteoglycan binding"/>
    <property type="evidence" value="ECO:0007669"/>
    <property type="project" value="Ensembl"/>
</dbReference>